<dbReference type="Proteomes" id="UP001314681">
    <property type="component" value="Unassembled WGS sequence"/>
</dbReference>
<keyword evidence="3" id="KW-0808">Transferase</keyword>
<comment type="caution">
    <text evidence="3">The sequence shown here is derived from an EMBL/GenBank/DDBJ whole genome shotgun (WGS) entry which is preliminary data.</text>
</comment>
<dbReference type="Pfam" id="PF01757">
    <property type="entry name" value="Acyl_transf_3"/>
    <property type="match status" value="1"/>
</dbReference>
<feature type="transmembrane region" description="Helical" evidence="1">
    <location>
        <begin position="312"/>
        <end position="331"/>
    </location>
</feature>
<dbReference type="PANTHER" id="PTHR23028">
    <property type="entry name" value="ACETYLTRANSFERASE"/>
    <property type="match status" value="1"/>
</dbReference>
<gene>
    <name evidence="3" type="ORF">KTH90_04010</name>
</gene>
<feature type="transmembrane region" description="Helical" evidence="1">
    <location>
        <begin position="257"/>
        <end position="278"/>
    </location>
</feature>
<feature type="transmembrane region" description="Helical" evidence="1">
    <location>
        <begin position="88"/>
        <end position="118"/>
    </location>
</feature>
<keyword evidence="1" id="KW-0472">Membrane</keyword>
<dbReference type="RefSeq" id="WP_238726286.1">
    <property type="nucleotide sequence ID" value="NZ_JAHQCX010000002.1"/>
</dbReference>
<dbReference type="InterPro" id="IPR002656">
    <property type="entry name" value="Acyl_transf_3_dom"/>
</dbReference>
<keyword evidence="1" id="KW-0812">Transmembrane</keyword>
<feature type="domain" description="Acyltransferase 3" evidence="2">
    <location>
        <begin position="13"/>
        <end position="326"/>
    </location>
</feature>
<accession>A0ABS6K3S5</accession>
<dbReference type="InterPro" id="IPR050879">
    <property type="entry name" value="Acyltransferase_3"/>
</dbReference>
<evidence type="ECO:0000259" key="2">
    <source>
        <dbReference type="Pfam" id="PF01757"/>
    </source>
</evidence>
<evidence type="ECO:0000313" key="4">
    <source>
        <dbReference type="Proteomes" id="UP001314681"/>
    </source>
</evidence>
<feature type="transmembrane region" description="Helical" evidence="1">
    <location>
        <begin position="171"/>
        <end position="191"/>
    </location>
</feature>
<evidence type="ECO:0000256" key="1">
    <source>
        <dbReference type="SAM" id="Phobius"/>
    </source>
</evidence>
<dbReference type="GO" id="GO:0016746">
    <property type="term" value="F:acyltransferase activity"/>
    <property type="evidence" value="ECO:0007669"/>
    <property type="project" value="UniProtKB-KW"/>
</dbReference>
<protein>
    <submittedName>
        <fullName evidence="3">Acyltransferase</fullName>
    </submittedName>
</protein>
<feature type="transmembrane region" description="Helical" evidence="1">
    <location>
        <begin position="41"/>
        <end position="67"/>
    </location>
</feature>
<proteinExistence type="predicted"/>
<feature type="transmembrane region" description="Helical" evidence="1">
    <location>
        <begin position="138"/>
        <end position="159"/>
    </location>
</feature>
<feature type="transmembrane region" description="Helical" evidence="1">
    <location>
        <begin position="290"/>
        <end position="306"/>
    </location>
</feature>
<name>A0ABS6K3S5_9FIRM</name>
<dbReference type="EMBL" id="JAHQCX010000002">
    <property type="protein sequence ID" value="MBU9725173.1"/>
    <property type="molecule type" value="Genomic_DNA"/>
</dbReference>
<evidence type="ECO:0000313" key="3">
    <source>
        <dbReference type="EMBL" id="MBU9725173.1"/>
    </source>
</evidence>
<dbReference type="PANTHER" id="PTHR23028:SF53">
    <property type="entry name" value="ACYL_TRANSF_3 DOMAIN-CONTAINING PROTEIN"/>
    <property type="match status" value="1"/>
</dbReference>
<keyword evidence="4" id="KW-1185">Reference proteome</keyword>
<reference evidence="3 4" key="1">
    <citation type="submission" date="2021-06" db="EMBL/GenBank/DDBJ databases">
        <title>Description of novel taxa of the family Lachnospiraceae.</title>
        <authorList>
            <person name="Chaplin A.V."/>
            <person name="Sokolova S.R."/>
            <person name="Pikina A.P."/>
            <person name="Korzhanova M."/>
            <person name="Belova V."/>
            <person name="Korostin D."/>
            <person name="Efimov B.A."/>
        </authorList>
    </citation>
    <scope>NUCLEOTIDE SEQUENCE [LARGE SCALE GENOMIC DNA]</scope>
    <source>
        <strain evidence="3 4">ASD4241</strain>
    </source>
</reference>
<keyword evidence="3" id="KW-0012">Acyltransferase</keyword>
<keyword evidence="1" id="KW-1133">Transmembrane helix</keyword>
<sequence length="346" mass="40467">MMKQTTVPKFGENAFDLLRIFAAIQVFIGHVNNNMGLPLGIFAPLIYTFPGMLILFSLGGYLVTASLERTSSKKEFIQKRIFRIFPEYWLSVIVNLVVIISISHIVCSGMEFFKWFLLQMLAVDHTPDFLSFYGTGQFNAALYAIFIELQFYVLTMLFYHKLKKIKKSGWIITILLFIFLHLLITCYRNYMGEDLMVRLLRRTFIPYFSYYLIGMFVYTYRQEFLPKLMKAAVPLTVLLIIYRYLTSIFHIEISSMYSDPLTGLLLPLITLGLAYRLGKIRFKRDYSYSIYLYHMVIIGAFVQLNIKLNLQSIILLIILVLVLSVVSKHVVDFIDALWKRRKNCRL</sequence>
<feature type="transmembrane region" description="Helical" evidence="1">
    <location>
        <begin position="232"/>
        <end position="251"/>
    </location>
</feature>
<feature type="transmembrane region" description="Helical" evidence="1">
    <location>
        <begin position="203"/>
        <end position="220"/>
    </location>
</feature>
<organism evidence="3 4">
    <name type="scientific">Diplocloster modestus</name>
    <dbReference type="NCBI Taxonomy" id="2850322"/>
    <lineage>
        <taxon>Bacteria</taxon>
        <taxon>Bacillati</taxon>
        <taxon>Bacillota</taxon>
        <taxon>Clostridia</taxon>
        <taxon>Lachnospirales</taxon>
        <taxon>Lachnospiraceae</taxon>
        <taxon>Diplocloster</taxon>
    </lineage>
</organism>